<dbReference type="EMBL" id="CP049989">
    <property type="protein sequence ID" value="QIM52875.1"/>
    <property type="molecule type" value="Genomic_DNA"/>
</dbReference>
<proteinExistence type="predicted"/>
<dbReference type="Proteomes" id="UP000503162">
    <property type="component" value="Chromosome"/>
</dbReference>
<dbReference type="AlphaFoldDB" id="A0A6G8IIL9"/>
<reference evidence="1 2" key="1">
    <citation type="submission" date="2020-03" db="EMBL/GenBank/DDBJ databases">
        <title>Hydrogenophaga sp. nov. isolated from cyanobacterial mat.</title>
        <authorList>
            <person name="Thorat V."/>
            <person name="Kirdat K."/>
            <person name="Tiwarekar B."/>
            <person name="Costa E.D."/>
            <person name="Yadav A."/>
        </authorList>
    </citation>
    <scope>NUCLEOTIDE SEQUENCE [LARGE SCALE GENOMIC DNA]</scope>
    <source>
        <strain evidence="1 2">BA0156</strain>
    </source>
</reference>
<accession>A0A6G8IIL9</accession>
<dbReference type="RefSeq" id="WP_166227477.1">
    <property type="nucleotide sequence ID" value="NZ_CP049989.1"/>
</dbReference>
<organism evidence="1 2">
    <name type="scientific">Hydrogenophaga crocea</name>
    <dbReference type="NCBI Taxonomy" id="2716225"/>
    <lineage>
        <taxon>Bacteria</taxon>
        <taxon>Pseudomonadati</taxon>
        <taxon>Pseudomonadota</taxon>
        <taxon>Betaproteobacteria</taxon>
        <taxon>Burkholderiales</taxon>
        <taxon>Comamonadaceae</taxon>
        <taxon>Hydrogenophaga</taxon>
    </lineage>
</organism>
<gene>
    <name evidence="1" type="ORF">G9Q37_12335</name>
</gene>
<dbReference type="KEGG" id="hcz:G9Q37_12335"/>
<keyword evidence="2" id="KW-1185">Reference proteome</keyword>
<evidence type="ECO:0000313" key="1">
    <source>
        <dbReference type="EMBL" id="QIM52875.1"/>
    </source>
</evidence>
<protein>
    <submittedName>
        <fullName evidence="1">Uncharacterized protein</fullName>
    </submittedName>
</protein>
<evidence type="ECO:0000313" key="2">
    <source>
        <dbReference type="Proteomes" id="UP000503162"/>
    </source>
</evidence>
<sequence>MTSRLTNPVKLLQARVAASQQRAQDKRTIADETKGTGERLQALDRYLQNTGKYKVLVLRTDRHGEARLSTRRASWIDRHLIPTNVEERRISGLNHMLENLFVKVSSETLLPQMRKAVTPLVDMFKKDMGQEAVSSATTFTLREKVKELARAYELTSVNRQQPTAATGQLQSVGATRITLDELPPTA</sequence>
<name>A0A6G8IIL9_9BURK</name>